<dbReference type="NCBIfam" id="TIGR00929">
    <property type="entry name" value="VirB4_CagE"/>
    <property type="match status" value="1"/>
</dbReference>
<dbReference type="InterPro" id="IPR003593">
    <property type="entry name" value="AAA+_ATPase"/>
</dbReference>
<dbReference type="Gene3D" id="3.40.50.300">
    <property type="entry name" value="P-loop containing nucleotide triphosphate hydrolases"/>
    <property type="match status" value="1"/>
</dbReference>
<evidence type="ECO:0000256" key="4">
    <source>
        <dbReference type="ARBA" id="ARBA00023026"/>
    </source>
</evidence>
<dbReference type="Pfam" id="PF03135">
    <property type="entry name" value="CagE_TrbE_VirB"/>
    <property type="match status" value="1"/>
</dbReference>
<comment type="similarity">
    <text evidence="1">Belongs to the TrbE/VirB4 family.</text>
</comment>
<evidence type="ECO:0000256" key="3">
    <source>
        <dbReference type="ARBA" id="ARBA00022840"/>
    </source>
</evidence>
<dbReference type="Proteomes" id="UP000640426">
    <property type="component" value="Unassembled WGS sequence"/>
</dbReference>
<feature type="domain" description="AAA+ ATPase" evidence="6">
    <location>
        <begin position="437"/>
        <end position="696"/>
    </location>
</feature>
<evidence type="ECO:0000313" key="8">
    <source>
        <dbReference type="Proteomes" id="UP000640426"/>
    </source>
</evidence>
<dbReference type="InterPro" id="IPR027417">
    <property type="entry name" value="P-loop_NTPase"/>
</dbReference>
<dbReference type="EMBL" id="JAELXS010000017">
    <property type="protein sequence ID" value="MBJ6123620.1"/>
    <property type="molecule type" value="Genomic_DNA"/>
</dbReference>
<keyword evidence="8" id="KW-1185">Reference proteome</keyword>
<dbReference type="SMART" id="SM00382">
    <property type="entry name" value="AAA"/>
    <property type="match status" value="1"/>
</dbReference>
<sequence length="794" mass="88903">MTDARVRAPIPFKVAKREEDPKRFLPYARHVDEHVVALDNRDLMITFELDGRAFETADTRDLNDWHTKLNGVWRNLQDPRLSVWVHLVRSEAHDYPGGQFCSRFARELDDAYRGLIGTKRLYLNRFFVTLLIRPDLGPAGKLSSLMRRMSKASGTLEVDDDALEILQDKAGDFEKLIQRCAPRRLGTYDYRGLTFSEPLEVLQLVMTGRYRRVPLIRGHLGNALYTFRAIFDSETLELRDADQSAFGGMFGIREYSATTVTGQLGALLNVDFPFTATQSFTFMSKATASERFKLKQRQMFVAEDDAVSQAELLSDAADDLLSNRFVLGTHHFTLAVYAPTRKRLRDNLSIARAALADAGLVAAREGAALEASYWSQLTGNFPWRARPAAITSRNFCALAPFHTYPAGHMAGNQWGDAIALLKTSASSPYYFNFHVGDLGHTLIIGPSGAGKTVLLNFLMAQAEKTGARQIFIDKDRGAEIFVRASGGTYLTLQDGRPTGFAPFRALDDTEGNRAFLAAFVRQLVRRDEEPLSVDDDRRIDEGVAAIMRLPVAQRSLGALRPLLGQRAEGGIGARLERWIQGGPLGWVFDNPGDELSMDARFLGFDMTDFLDNGEVRTPIMMYMFNRIDALLTGERMIISIDEFWRALDDPVFRAFAKDGLKTYRKRNALLVFATQSPADALNSEIARTIIEQVATRIMLPNAYGAENDYVEGLGLTQAEYRMIREELSSQSRRFLVKQNHDSVVLELDLAGLDDALAVLSGRTETIAVMMRAIAEAGPDPDDWLPIFHRARRPS</sequence>
<comment type="caution">
    <text evidence="7">The sequence shown here is derived from an EMBL/GenBank/DDBJ whole genome shotgun (WGS) entry which is preliminary data.</text>
</comment>
<reference evidence="8" key="1">
    <citation type="submission" date="2020-12" db="EMBL/GenBank/DDBJ databases">
        <title>Hymenobacter sp.</title>
        <authorList>
            <person name="Kim M.K."/>
        </authorList>
    </citation>
    <scope>NUCLEOTIDE SEQUENCE [LARGE SCALE GENOMIC DNA]</scope>
    <source>
        <strain evidence="8">BT553</strain>
    </source>
</reference>
<keyword evidence="4" id="KW-0843">Virulence</keyword>
<dbReference type="PANTHER" id="PTHR30121:SF12">
    <property type="entry name" value="TYPE IV SECRETION SYSTEM PROTEIN CAGE"/>
    <property type="match status" value="1"/>
</dbReference>
<dbReference type="PANTHER" id="PTHR30121">
    <property type="entry name" value="UNCHARACTERIZED PROTEIN YJGR-RELATED"/>
    <property type="match status" value="1"/>
</dbReference>
<protein>
    <recommendedName>
        <fullName evidence="5">Type IV secretion system protein virB4</fullName>
    </recommendedName>
</protein>
<dbReference type="InterPro" id="IPR043964">
    <property type="entry name" value="P-loop_TraG"/>
</dbReference>
<keyword evidence="2" id="KW-0547">Nucleotide-binding</keyword>
<dbReference type="InterPro" id="IPR004346">
    <property type="entry name" value="CagE_TrbE_VirB"/>
</dbReference>
<gene>
    <name evidence="7" type="ORF">JAO74_17715</name>
</gene>
<evidence type="ECO:0000256" key="5">
    <source>
        <dbReference type="ARBA" id="ARBA00023635"/>
    </source>
</evidence>
<organism evidence="7 8">
    <name type="scientific">Sphingomonas mollis</name>
    <dbReference type="NCBI Taxonomy" id="2795726"/>
    <lineage>
        <taxon>Bacteria</taxon>
        <taxon>Pseudomonadati</taxon>
        <taxon>Pseudomonadota</taxon>
        <taxon>Alphaproteobacteria</taxon>
        <taxon>Sphingomonadales</taxon>
        <taxon>Sphingomonadaceae</taxon>
        <taxon>Sphingomonas</taxon>
    </lineage>
</organism>
<dbReference type="SUPFAM" id="SSF52540">
    <property type="entry name" value="P-loop containing nucleoside triphosphate hydrolases"/>
    <property type="match status" value="1"/>
</dbReference>
<dbReference type="Pfam" id="PF19044">
    <property type="entry name" value="P-loop_TraG"/>
    <property type="match status" value="2"/>
</dbReference>
<dbReference type="InterPro" id="IPR051162">
    <property type="entry name" value="T4SS_component"/>
</dbReference>
<name>A0ABS0XV60_9SPHN</name>
<evidence type="ECO:0000256" key="1">
    <source>
        <dbReference type="ARBA" id="ARBA00006512"/>
    </source>
</evidence>
<dbReference type="InterPro" id="IPR018145">
    <property type="entry name" value="CagE_TrbE_VirB_cntrl_dom"/>
</dbReference>
<evidence type="ECO:0000313" key="7">
    <source>
        <dbReference type="EMBL" id="MBJ6123620.1"/>
    </source>
</evidence>
<keyword evidence="3" id="KW-0067">ATP-binding</keyword>
<evidence type="ECO:0000256" key="2">
    <source>
        <dbReference type="ARBA" id="ARBA00022741"/>
    </source>
</evidence>
<proteinExistence type="inferred from homology"/>
<dbReference type="RefSeq" id="WP_199041410.1">
    <property type="nucleotide sequence ID" value="NZ_JAELXS010000017.1"/>
</dbReference>
<accession>A0ABS0XV60</accession>
<evidence type="ECO:0000259" key="6">
    <source>
        <dbReference type="SMART" id="SM00382"/>
    </source>
</evidence>